<dbReference type="Gene3D" id="1.10.510.10">
    <property type="entry name" value="Transferase(Phosphotransferase) domain 1"/>
    <property type="match status" value="1"/>
</dbReference>
<keyword evidence="12" id="KW-0418">Kinase</keyword>
<evidence type="ECO:0000259" key="13">
    <source>
        <dbReference type="PROSITE" id="PS50011"/>
    </source>
</evidence>
<dbReference type="GO" id="GO:0005737">
    <property type="term" value="C:cytoplasm"/>
    <property type="evidence" value="ECO:0007669"/>
    <property type="project" value="TreeGrafter"/>
</dbReference>
<dbReference type="SMART" id="SM00220">
    <property type="entry name" value="S_TKc"/>
    <property type="match status" value="1"/>
</dbReference>
<dbReference type="SUPFAM" id="SSF56112">
    <property type="entry name" value="Protein kinase-like (PK-like)"/>
    <property type="match status" value="1"/>
</dbReference>
<evidence type="ECO:0000256" key="4">
    <source>
        <dbReference type="ARBA" id="ARBA00022723"/>
    </source>
</evidence>
<dbReference type="PROSITE" id="PS00108">
    <property type="entry name" value="PROTEIN_KINASE_ST"/>
    <property type="match status" value="1"/>
</dbReference>
<dbReference type="OrthoDB" id="504170at2759"/>
<protein>
    <submittedName>
        <fullName evidence="14">DgyrCDS12893</fullName>
    </submittedName>
</protein>
<dbReference type="GO" id="GO:0000226">
    <property type="term" value="P:microtubule cytoskeleton organization"/>
    <property type="evidence" value="ECO:0007669"/>
    <property type="project" value="TreeGrafter"/>
</dbReference>
<evidence type="ECO:0000313" key="15">
    <source>
        <dbReference type="Proteomes" id="UP000549394"/>
    </source>
</evidence>
<evidence type="ECO:0000256" key="6">
    <source>
        <dbReference type="ARBA" id="ARBA00022782"/>
    </source>
</evidence>
<proteinExistence type="inferred from homology"/>
<evidence type="ECO:0000256" key="3">
    <source>
        <dbReference type="ARBA" id="ARBA00022553"/>
    </source>
</evidence>
<dbReference type="InterPro" id="IPR011009">
    <property type="entry name" value="Kinase-like_dom_sf"/>
</dbReference>
<evidence type="ECO:0000313" key="14">
    <source>
        <dbReference type="EMBL" id="CAD5124624.1"/>
    </source>
</evidence>
<dbReference type="EMBL" id="CAJFCJ010000022">
    <property type="protein sequence ID" value="CAD5124624.1"/>
    <property type="molecule type" value="Genomic_DNA"/>
</dbReference>
<comment type="caution">
    <text evidence="14">The sequence shown here is derived from an EMBL/GenBank/DDBJ whole genome shotgun (WGS) entry which is preliminary data.</text>
</comment>
<keyword evidence="3" id="KW-0597">Phosphoprotein</keyword>
<keyword evidence="5 11" id="KW-0547">Nucleotide-binding</keyword>
<keyword evidence="12" id="KW-0808">Transferase</keyword>
<dbReference type="GO" id="GO:0050321">
    <property type="term" value="F:tau-protein kinase activity"/>
    <property type="evidence" value="ECO:0007669"/>
    <property type="project" value="TreeGrafter"/>
</dbReference>
<feature type="binding site" evidence="11">
    <location>
        <position position="62"/>
    </location>
    <ligand>
        <name>ATP</name>
        <dbReference type="ChEBI" id="CHEBI:30616"/>
    </ligand>
</feature>
<dbReference type="FunFam" id="1.10.510.10:FF:000658">
    <property type="entry name" value="Protein CBG12184"/>
    <property type="match status" value="1"/>
</dbReference>
<accession>A0A7I8W933</accession>
<feature type="domain" description="Protein kinase" evidence="13">
    <location>
        <begin position="33"/>
        <end position="288"/>
    </location>
</feature>
<keyword evidence="10" id="KW-0744">Spermatogenesis</keyword>
<keyword evidence="15" id="KW-1185">Reference proteome</keyword>
<evidence type="ECO:0000256" key="1">
    <source>
        <dbReference type="ARBA" id="ARBA00001946"/>
    </source>
</evidence>
<name>A0A7I8W933_9ANNE</name>
<evidence type="ECO:0000256" key="8">
    <source>
        <dbReference type="ARBA" id="ARBA00022842"/>
    </source>
</evidence>
<dbReference type="InterPro" id="IPR000719">
    <property type="entry name" value="Prot_kinase_dom"/>
</dbReference>
<dbReference type="PROSITE" id="PS00107">
    <property type="entry name" value="PROTEIN_KINASE_ATP"/>
    <property type="match status" value="1"/>
</dbReference>
<evidence type="ECO:0000256" key="5">
    <source>
        <dbReference type="ARBA" id="ARBA00022741"/>
    </source>
</evidence>
<dbReference type="PROSITE" id="PS50011">
    <property type="entry name" value="PROTEIN_KINASE_DOM"/>
    <property type="match status" value="1"/>
</dbReference>
<keyword evidence="8" id="KW-0460">Magnesium</keyword>
<dbReference type="InterPro" id="IPR017441">
    <property type="entry name" value="Protein_kinase_ATP_BS"/>
</dbReference>
<evidence type="ECO:0000256" key="2">
    <source>
        <dbReference type="ARBA" id="ARBA00022473"/>
    </source>
</evidence>
<keyword evidence="6" id="KW-0221">Differentiation</keyword>
<evidence type="ECO:0000256" key="7">
    <source>
        <dbReference type="ARBA" id="ARBA00022840"/>
    </source>
</evidence>
<dbReference type="Pfam" id="PF00069">
    <property type="entry name" value="Pkinase"/>
    <property type="match status" value="1"/>
</dbReference>
<keyword evidence="4" id="KW-0479">Metal-binding</keyword>
<organism evidence="14 15">
    <name type="scientific">Dimorphilus gyrociliatus</name>
    <dbReference type="NCBI Taxonomy" id="2664684"/>
    <lineage>
        <taxon>Eukaryota</taxon>
        <taxon>Metazoa</taxon>
        <taxon>Spiralia</taxon>
        <taxon>Lophotrochozoa</taxon>
        <taxon>Annelida</taxon>
        <taxon>Polychaeta</taxon>
        <taxon>Polychaeta incertae sedis</taxon>
        <taxon>Dinophilidae</taxon>
        <taxon>Dimorphilus</taxon>
    </lineage>
</organism>
<dbReference type="GO" id="GO:0007283">
    <property type="term" value="P:spermatogenesis"/>
    <property type="evidence" value="ECO:0007669"/>
    <property type="project" value="UniProtKB-KW"/>
</dbReference>
<dbReference type="InterPro" id="IPR008271">
    <property type="entry name" value="Ser/Thr_kinase_AS"/>
</dbReference>
<dbReference type="PANTHER" id="PTHR24346">
    <property type="entry name" value="MAP/MICROTUBULE AFFINITY-REGULATING KINASE"/>
    <property type="match status" value="1"/>
</dbReference>
<keyword evidence="7 11" id="KW-0067">ATP-binding</keyword>
<dbReference type="GO" id="GO:0035556">
    <property type="term" value="P:intracellular signal transduction"/>
    <property type="evidence" value="ECO:0007669"/>
    <property type="project" value="TreeGrafter"/>
</dbReference>
<comment type="cofactor">
    <cofactor evidence="1">
        <name>Mg(2+)</name>
        <dbReference type="ChEBI" id="CHEBI:18420"/>
    </cofactor>
</comment>
<keyword evidence="2" id="KW-0217">Developmental protein</keyword>
<keyword evidence="9" id="KW-0832">Ubl conjugation</keyword>
<sequence>MSQTTKSTDYSKKKLTTSLENNLKYKALTKCGFKLKQNLGSGSYAVVKAGYYVPCNKEIAIKIISKRRAPIDYLEKFLPRELRVVGALRHPNIVTFYQAIETEKKTYLIMERANKGDLLHEIRQSRFVREPQSAIWFWQLLDGMDYCHSRKVAHRDIKCENLLLDDKRNIKITDFGFARAEVDKKTTLSETYCGSYAYAPPEILIGQPYKPLTADVWSMGVVLYIMVIGRLPFDDTCHQTLLREVKRGPRFPEKRGDCKADCKELITQILVNHDMRPTVLELKRDKWFRRQIPIIKASLKAKTKT</sequence>
<dbReference type="PIRSF" id="PIRSF000654">
    <property type="entry name" value="Integrin-linked_kinase"/>
    <property type="match status" value="1"/>
</dbReference>
<evidence type="ECO:0000256" key="12">
    <source>
        <dbReference type="RuleBase" id="RU000304"/>
    </source>
</evidence>
<dbReference type="PANTHER" id="PTHR24346:SF102">
    <property type="entry name" value="TESTIS-SPECIFIC SERINE_THREONINE-PROTEIN KINASE 1"/>
    <property type="match status" value="1"/>
</dbReference>
<comment type="similarity">
    <text evidence="12">Belongs to the protein kinase superfamily.</text>
</comment>
<dbReference type="AlphaFoldDB" id="A0A7I8W933"/>
<evidence type="ECO:0000256" key="10">
    <source>
        <dbReference type="ARBA" id="ARBA00022871"/>
    </source>
</evidence>
<gene>
    <name evidence="14" type="ORF">DGYR_LOCUS12138</name>
</gene>
<keyword evidence="12" id="KW-0723">Serine/threonine-protein kinase</keyword>
<dbReference type="Proteomes" id="UP000549394">
    <property type="component" value="Unassembled WGS sequence"/>
</dbReference>
<evidence type="ECO:0000256" key="9">
    <source>
        <dbReference type="ARBA" id="ARBA00022843"/>
    </source>
</evidence>
<evidence type="ECO:0000256" key="11">
    <source>
        <dbReference type="PROSITE-ProRule" id="PRU10141"/>
    </source>
</evidence>
<dbReference type="GO" id="GO:0000287">
    <property type="term" value="F:magnesium ion binding"/>
    <property type="evidence" value="ECO:0007669"/>
    <property type="project" value="UniProtKB-ARBA"/>
</dbReference>
<dbReference type="GO" id="GO:0005524">
    <property type="term" value="F:ATP binding"/>
    <property type="evidence" value="ECO:0007669"/>
    <property type="project" value="UniProtKB-UniRule"/>
</dbReference>
<reference evidence="14 15" key="1">
    <citation type="submission" date="2020-08" db="EMBL/GenBank/DDBJ databases">
        <authorList>
            <person name="Hejnol A."/>
        </authorList>
    </citation>
    <scope>NUCLEOTIDE SEQUENCE [LARGE SCALE GENOMIC DNA]</scope>
</reference>
<dbReference type="GO" id="GO:0030154">
    <property type="term" value="P:cell differentiation"/>
    <property type="evidence" value="ECO:0007669"/>
    <property type="project" value="UniProtKB-KW"/>
</dbReference>